<dbReference type="Proteomes" id="UP000260773">
    <property type="component" value="Unassembled WGS sequence"/>
</dbReference>
<organism evidence="2 4">
    <name type="scientific">Coprococcus catus</name>
    <dbReference type="NCBI Taxonomy" id="116085"/>
    <lineage>
        <taxon>Bacteria</taxon>
        <taxon>Bacillati</taxon>
        <taxon>Bacillota</taxon>
        <taxon>Clostridia</taxon>
        <taxon>Lachnospirales</taxon>
        <taxon>Lachnospiraceae</taxon>
        <taxon>Coprococcus</taxon>
    </lineage>
</organism>
<evidence type="ECO:0000313" key="3">
    <source>
        <dbReference type="Proteomes" id="UP000260773"/>
    </source>
</evidence>
<proteinExistence type="predicted"/>
<protein>
    <submittedName>
        <fullName evidence="2">Uncharacterized protein</fullName>
    </submittedName>
</protein>
<reference evidence="3 4" key="1">
    <citation type="submission" date="2018-08" db="EMBL/GenBank/DDBJ databases">
        <title>A genome reference for cultivated species of the human gut microbiota.</title>
        <authorList>
            <person name="Zou Y."/>
            <person name="Xue W."/>
            <person name="Luo G."/>
        </authorList>
    </citation>
    <scope>NUCLEOTIDE SEQUENCE [LARGE SCALE GENOMIC DNA]</scope>
    <source>
        <strain evidence="1 3">AF45-17</strain>
        <strain evidence="2 4">AM28-39</strain>
    </source>
</reference>
<name>A0A3E2XMH1_9FIRM</name>
<dbReference type="EMBL" id="QVEP01000035">
    <property type="protein sequence ID" value="RGB77369.1"/>
    <property type="molecule type" value="Genomic_DNA"/>
</dbReference>
<dbReference type="Proteomes" id="UP000261231">
    <property type="component" value="Unassembled WGS sequence"/>
</dbReference>
<dbReference type="EMBL" id="QVFD01000005">
    <property type="protein sequence ID" value="RGC47965.1"/>
    <property type="molecule type" value="Genomic_DNA"/>
</dbReference>
<evidence type="ECO:0000313" key="2">
    <source>
        <dbReference type="EMBL" id="RGC47965.1"/>
    </source>
</evidence>
<sequence>MDWSALGRILIMSKQGCVAKFLKFQRFYTWDELAIKRYENYRYMLGNGSKYCPAPYKEGVSFSRRKVRKWKK</sequence>
<dbReference type="RefSeq" id="WP_117528770.1">
    <property type="nucleotide sequence ID" value="NZ_JAQDKA010000004.1"/>
</dbReference>
<accession>A0A3E2XMH1</accession>
<evidence type="ECO:0000313" key="1">
    <source>
        <dbReference type="EMBL" id="RGB77369.1"/>
    </source>
</evidence>
<comment type="caution">
    <text evidence="2">The sequence shown here is derived from an EMBL/GenBank/DDBJ whole genome shotgun (WGS) entry which is preliminary data.</text>
</comment>
<evidence type="ECO:0000313" key="4">
    <source>
        <dbReference type="Proteomes" id="UP000261231"/>
    </source>
</evidence>
<keyword evidence="4" id="KW-1185">Reference proteome</keyword>
<dbReference type="AlphaFoldDB" id="A0A3E2XMH1"/>
<gene>
    <name evidence="1" type="ORF">DW070_12405</name>
    <name evidence="2" type="ORF">DW747_07315</name>
</gene>